<dbReference type="OrthoDB" id="9785144at2"/>
<reference evidence="3" key="1">
    <citation type="submission" date="2017-07" db="EMBL/GenBank/DDBJ databases">
        <title>Leptospira spp. isolated from tropical soils.</title>
        <authorList>
            <person name="Thibeaux R."/>
            <person name="Iraola G."/>
            <person name="Ferres I."/>
            <person name="Bierque E."/>
            <person name="Girault D."/>
            <person name="Soupe-Gilbert M.-E."/>
            <person name="Picardeau M."/>
            <person name="Goarant C."/>
        </authorList>
    </citation>
    <scope>NUCLEOTIDE SEQUENCE [LARGE SCALE GENOMIC DNA]</scope>
    <source>
        <strain evidence="3">ATI7-C-A5</strain>
    </source>
</reference>
<dbReference type="InterPro" id="IPR012340">
    <property type="entry name" value="NA-bd_OB-fold"/>
</dbReference>
<evidence type="ECO:0000259" key="1">
    <source>
        <dbReference type="Pfam" id="PF01796"/>
    </source>
</evidence>
<sequence>MSETTFHILKGIKCDSCGFQTTESPVGCTNCGNSEVSETAFSGNGKIFTYTVVHVGFGPLAERTPYVLAVVELEEGIRTMGILEGEIAGTPVTESVKIGLNVKFRNEEPGIGFIFIPV</sequence>
<dbReference type="PANTHER" id="PTHR34075:SF5">
    <property type="entry name" value="BLR3430 PROTEIN"/>
    <property type="match status" value="1"/>
</dbReference>
<accession>A0A2N0BHC8</accession>
<organism evidence="3">
    <name type="scientific">Leptospira ellisii</name>
    <dbReference type="NCBI Taxonomy" id="2023197"/>
    <lineage>
        <taxon>Bacteria</taxon>
        <taxon>Pseudomonadati</taxon>
        <taxon>Spirochaetota</taxon>
        <taxon>Spirochaetia</taxon>
        <taxon>Leptospirales</taxon>
        <taxon>Leptospiraceae</taxon>
        <taxon>Leptospira</taxon>
    </lineage>
</organism>
<comment type="caution">
    <text evidence="3">The sequence shown here is derived from an EMBL/GenBank/DDBJ whole genome shotgun (WGS) entry which is preliminary data.</text>
</comment>
<keyword evidence="4" id="KW-1185">Reference proteome</keyword>
<dbReference type="Pfam" id="PF01796">
    <property type="entry name" value="OB_ChsH2_C"/>
    <property type="match status" value="1"/>
</dbReference>
<reference evidence="2" key="3">
    <citation type="submission" date="2023-10" db="EMBL/GenBank/DDBJ databases">
        <authorList>
            <person name="Picardeau M."/>
            <person name="Thibeaux R."/>
        </authorList>
    </citation>
    <scope>NUCLEOTIDE SEQUENCE</scope>
    <source>
        <strain evidence="2">ATI7-C-A5</strain>
    </source>
</reference>
<dbReference type="SUPFAM" id="SSF50249">
    <property type="entry name" value="Nucleic acid-binding proteins"/>
    <property type="match status" value="1"/>
</dbReference>
<reference evidence="2 4" key="2">
    <citation type="journal article" date="2018" name="Microb. Genom.">
        <title>Deciphering the unexplored Leptospira diversity from soils uncovers genomic evolution to virulence.</title>
        <authorList>
            <person name="Thibeaux R."/>
            <person name="Iraola G."/>
            <person name="Ferres I."/>
            <person name="Bierque E."/>
            <person name="Girault D."/>
            <person name="Soupe-Gilbert M.E."/>
            <person name="Picardeau M."/>
            <person name="Goarant C."/>
        </authorList>
    </citation>
    <scope>NUCLEOTIDE SEQUENCE [LARGE SCALE GENOMIC DNA]</scope>
    <source>
        <strain evidence="2 4">ATI7-C-A5</strain>
    </source>
</reference>
<accession>A0A2N0BAH4</accession>
<protein>
    <submittedName>
        <fullName evidence="2">OB-fold domain-containing protein</fullName>
    </submittedName>
</protein>
<dbReference type="RefSeq" id="WP_100747907.1">
    <property type="nucleotide sequence ID" value="NZ_NPEF02000007.1"/>
</dbReference>
<dbReference type="InterPro" id="IPR052513">
    <property type="entry name" value="Thioester_dehydratase-like"/>
</dbReference>
<dbReference type="Proteomes" id="UP000232122">
    <property type="component" value="Unassembled WGS sequence"/>
</dbReference>
<name>A0A2N0BAH4_9LEPT</name>
<evidence type="ECO:0000313" key="3">
    <source>
        <dbReference type="EMBL" id="PJZ93547.1"/>
    </source>
</evidence>
<dbReference type="AlphaFoldDB" id="A0A2N0BAH4"/>
<proteinExistence type="predicted"/>
<evidence type="ECO:0000313" key="2">
    <source>
        <dbReference type="EMBL" id="MDV6235396.1"/>
    </source>
</evidence>
<gene>
    <name evidence="2" type="ORF">CH379_007120</name>
    <name evidence="3" type="ORF">CH379_07280</name>
</gene>
<feature type="domain" description="ChsH2 C-terminal OB-fold" evidence="1">
    <location>
        <begin position="39"/>
        <end position="104"/>
    </location>
</feature>
<dbReference type="EMBL" id="NPEF01000056">
    <property type="protein sequence ID" value="PJZ93547.1"/>
    <property type="molecule type" value="Genomic_DNA"/>
</dbReference>
<dbReference type="InterPro" id="IPR002878">
    <property type="entry name" value="ChsH2_C"/>
</dbReference>
<evidence type="ECO:0000313" key="4">
    <source>
        <dbReference type="Proteomes" id="UP000232122"/>
    </source>
</evidence>
<dbReference type="EMBL" id="NPEF02000007">
    <property type="protein sequence ID" value="MDV6235396.1"/>
    <property type="molecule type" value="Genomic_DNA"/>
</dbReference>
<dbReference type="PANTHER" id="PTHR34075">
    <property type="entry name" value="BLR3430 PROTEIN"/>
    <property type="match status" value="1"/>
</dbReference>